<gene>
    <name evidence="3" type="ORF">EEDITHA_LOCUS5004</name>
</gene>
<feature type="region of interest" description="Disordered" evidence="1">
    <location>
        <begin position="61"/>
        <end position="80"/>
    </location>
</feature>
<dbReference type="Gene3D" id="3.30.420.10">
    <property type="entry name" value="Ribonuclease H-like superfamily/Ribonuclease H"/>
    <property type="match status" value="1"/>
</dbReference>
<proteinExistence type="predicted"/>
<dbReference type="PANTHER" id="PTHR47326:SF1">
    <property type="entry name" value="HTH PSQ-TYPE DOMAIN-CONTAINING PROTEIN"/>
    <property type="match status" value="1"/>
</dbReference>
<sequence length="359" mass="42153">MERFTGKQRAFCVKMFYKNNDSYVTVRRLFRIEYGLQRISECPSVNLIKAWVNKFEETGSTTNIKQTGRPRSRRSEENIREVEISVRNDPESSSRKRSAALAIPRTSLRRILHLDLKLHPYKVQIVQKMKPNDYIQRKLLADTMLERFSSLENVLFTDEAHFHINGHVNKHNCRYWSTENPRLKHQKPLHSPKTTVWAAISAKGIIGPYFFENSQGNNVTVNSVEYVKMLREFLTPQLHEFEGYNSRTWMQQDGATCHTSNVTLPVIKEMFPNKLISPCDCDFFLWGYLKSRVYHNKPMTISQLKENIHAEIAAIPRSMCQRVFQSLRSRLQECQRRDGAHLDDVIFKKYIALNVYYVK</sequence>
<dbReference type="Proteomes" id="UP001153954">
    <property type="component" value="Unassembled WGS sequence"/>
</dbReference>
<keyword evidence="4" id="KW-1185">Reference proteome</keyword>
<dbReference type="PANTHER" id="PTHR47326">
    <property type="entry name" value="TRANSPOSABLE ELEMENT TC3 TRANSPOSASE-LIKE PROTEIN"/>
    <property type="match status" value="1"/>
</dbReference>
<evidence type="ECO:0000259" key="2">
    <source>
        <dbReference type="Pfam" id="PF16087"/>
    </source>
</evidence>
<evidence type="ECO:0000256" key="1">
    <source>
        <dbReference type="SAM" id="MobiDB-lite"/>
    </source>
</evidence>
<evidence type="ECO:0000313" key="4">
    <source>
        <dbReference type="Proteomes" id="UP001153954"/>
    </source>
</evidence>
<dbReference type="GO" id="GO:0003676">
    <property type="term" value="F:nucleic acid binding"/>
    <property type="evidence" value="ECO:0007669"/>
    <property type="project" value="InterPro"/>
</dbReference>
<accession>A0AAU9TTH6</accession>
<evidence type="ECO:0000313" key="3">
    <source>
        <dbReference type="EMBL" id="CAH2088890.1"/>
    </source>
</evidence>
<reference evidence="3" key="1">
    <citation type="submission" date="2022-03" db="EMBL/GenBank/DDBJ databases">
        <authorList>
            <person name="Tunstrom K."/>
        </authorList>
    </citation>
    <scope>NUCLEOTIDE SEQUENCE</scope>
</reference>
<dbReference type="Pfam" id="PF16087">
    <property type="entry name" value="DUF4817"/>
    <property type="match status" value="1"/>
</dbReference>
<dbReference type="InterPro" id="IPR036397">
    <property type="entry name" value="RNaseH_sf"/>
</dbReference>
<protein>
    <recommendedName>
        <fullName evidence="2">DUF4817 domain-containing protein</fullName>
    </recommendedName>
</protein>
<name>A0AAU9TTH6_EUPED</name>
<dbReference type="EMBL" id="CAKOGL010000007">
    <property type="protein sequence ID" value="CAH2088890.1"/>
    <property type="molecule type" value="Genomic_DNA"/>
</dbReference>
<dbReference type="InterPro" id="IPR032135">
    <property type="entry name" value="DUF4817"/>
</dbReference>
<feature type="domain" description="DUF4817" evidence="2">
    <location>
        <begin position="5"/>
        <end position="62"/>
    </location>
</feature>
<organism evidence="3 4">
    <name type="scientific">Euphydryas editha</name>
    <name type="common">Edith's checkerspot</name>
    <dbReference type="NCBI Taxonomy" id="104508"/>
    <lineage>
        <taxon>Eukaryota</taxon>
        <taxon>Metazoa</taxon>
        <taxon>Ecdysozoa</taxon>
        <taxon>Arthropoda</taxon>
        <taxon>Hexapoda</taxon>
        <taxon>Insecta</taxon>
        <taxon>Pterygota</taxon>
        <taxon>Neoptera</taxon>
        <taxon>Endopterygota</taxon>
        <taxon>Lepidoptera</taxon>
        <taxon>Glossata</taxon>
        <taxon>Ditrysia</taxon>
        <taxon>Papilionoidea</taxon>
        <taxon>Nymphalidae</taxon>
        <taxon>Nymphalinae</taxon>
        <taxon>Euphydryas</taxon>
    </lineage>
</organism>
<dbReference type="AlphaFoldDB" id="A0AAU9TTH6"/>
<comment type="caution">
    <text evidence="3">The sequence shown here is derived from an EMBL/GenBank/DDBJ whole genome shotgun (WGS) entry which is preliminary data.</text>
</comment>